<organism evidence="3 4">
    <name type="scientific">Alicyclobacillus dauci</name>
    <dbReference type="NCBI Taxonomy" id="1475485"/>
    <lineage>
        <taxon>Bacteria</taxon>
        <taxon>Bacillati</taxon>
        <taxon>Bacillota</taxon>
        <taxon>Bacilli</taxon>
        <taxon>Bacillales</taxon>
        <taxon>Alicyclobacillaceae</taxon>
        <taxon>Alicyclobacillus</taxon>
    </lineage>
</organism>
<keyword evidence="2" id="KW-0560">Oxidoreductase</keyword>
<keyword evidence="3" id="KW-0223">Dioxygenase</keyword>
<evidence type="ECO:0000256" key="1">
    <source>
        <dbReference type="ARBA" id="ARBA00009570"/>
    </source>
</evidence>
<sequence>MRLRTKKEGNVVSQLYDEVRDFLHREAFLIDNRRFGEWLDLLGETLVYRMPLRVTREKSAGSDIVEEMTFLEENKRSLITRVHRLNTTSAWAEDPPSRTRHFITNIFVEPVADDEVQVTSYFLMLRSRGSKEEVEQIFGERHDVLKKVDSSWKLTYRTIYPDQSVLGIRNISNFL</sequence>
<dbReference type="Proteomes" id="UP001164803">
    <property type="component" value="Chromosome"/>
</dbReference>
<dbReference type="Gene3D" id="3.10.450.50">
    <property type="match status" value="1"/>
</dbReference>
<evidence type="ECO:0000256" key="2">
    <source>
        <dbReference type="ARBA" id="ARBA00023002"/>
    </source>
</evidence>
<dbReference type="PANTHER" id="PTHR41534:SF2">
    <property type="entry name" value="3-PHENYLPROPIONATE_CINNAMIC ACID DIOXYGENASE SUBUNIT BETA"/>
    <property type="match status" value="1"/>
</dbReference>
<evidence type="ECO:0000313" key="3">
    <source>
        <dbReference type="EMBL" id="WAH35693.1"/>
    </source>
</evidence>
<keyword evidence="4" id="KW-1185">Reference proteome</keyword>
<dbReference type="CDD" id="cd00667">
    <property type="entry name" value="ring_hydroxylating_dioxygenases_beta"/>
    <property type="match status" value="1"/>
</dbReference>
<reference evidence="3" key="1">
    <citation type="submission" date="2022-08" db="EMBL/GenBank/DDBJ databases">
        <title>Alicyclobacillus dauci DSM2870, complete genome.</title>
        <authorList>
            <person name="Wang Q."/>
            <person name="Cai R."/>
            <person name="Wang Z."/>
        </authorList>
    </citation>
    <scope>NUCLEOTIDE SEQUENCE</scope>
    <source>
        <strain evidence="3">DSM 28700</strain>
    </source>
</reference>
<name>A0ABY6YYJ4_9BACL</name>
<dbReference type="PANTHER" id="PTHR41534">
    <property type="entry name" value="BLR3401 PROTEIN"/>
    <property type="match status" value="1"/>
</dbReference>
<evidence type="ECO:0000313" key="4">
    <source>
        <dbReference type="Proteomes" id="UP001164803"/>
    </source>
</evidence>
<dbReference type="NCBIfam" id="NF007479">
    <property type="entry name" value="PRK10069.1"/>
    <property type="match status" value="1"/>
</dbReference>
<dbReference type="RefSeq" id="WP_268042975.1">
    <property type="nucleotide sequence ID" value="NZ_CP104064.1"/>
</dbReference>
<proteinExistence type="inferred from homology"/>
<dbReference type="EMBL" id="CP104064">
    <property type="protein sequence ID" value="WAH35693.1"/>
    <property type="molecule type" value="Genomic_DNA"/>
</dbReference>
<dbReference type="GO" id="GO:0051213">
    <property type="term" value="F:dioxygenase activity"/>
    <property type="evidence" value="ECO:0007669"/>
    <property type="project" value="UniProtKB-KW"/>
</dbReference>
<dbReference type="InterPro" id="IPR000391">
    <property type="entry name" value="Rng_hydr_dOase-bsu"/>
</dbReference>
<accession>A0ABY6YYJ4</accession>
<gene>
    <name evidence="3" type="ORF">NZD86_15610</name>
</gene>
<dbReference type="SUPFAM" id="SSF54427">
    <property type="entry name" value="NTF2-like"/>
    <property type="match status" value="1"/>
</dbReference>
<dbReference type="InterPro" id="IPR032710">
    <property type="entry name" value="NTF2-like_dom_sf"/>
</dbReference>
<dbReference type="Pfam" id="PF00866">
    <property type="entry name" value="Ring_hydroxyl_B"/>
    <property type="match status" value="1"/>
</dbReference>
<comment type="similarity">
    <text evidence="1">Belongs to the bacterial ring-hydroxylating dioxygenase beta subunit family.</text>
</comment>
<protein>
    <submittedName>
        <fullName evidence="3">Aromatic-ring-hydroxylating dioxygenase subunit beta</fullName>
    </submittedName>
</protein>